<evidence type="ECO:0000313" key="3">
    <source>
        <dbReference type="EMBL" id="QGX99335.1"/>
    </source>
</evidence>
<organism evidence="3 4">
    <name type="scientific">Roseovarius faecimaris</name>
    <dbReference type="NCBI Taxonomy" id="2494550"/>
    <lineage>
        <taxon>Bacteria</taxon>
        <taxon>Pseudomonadati</taxon>
        <taxon>Pseudomonadota</taxon>
        <taxon>Alphaproteobacteria</taxon>
        <taxon>Rhodobacterales</taxon>
        <taxon>Roseobacteraceae</taxon>
        <taxon>Roseovarius</taxon>
    </lineage>
</organism>
<dbReference type="InterPro" id="IPR043504">
    <property type="entry name" value="Peptidase_S1_PA_chymotrypsin"/>
</dbReference>
<protein>
    <recommendedName>
        <fullName evidence="5">Serine protease</fullName>
    </recommendedName>
</protein>
<sequence>MSFTLKPTRMSVSDLRPTLSCRVGVPARTRSARHWIELALATDAALFDPEAKPRRGPANFATFKTRFPLVGDSAVLHIPPATLLALSGGARLYAGAALFDAETGGVALSVIRPDADSVYVAAEGFTGAGITQRFGFAGRPGLTGAALPAASVTPAWAGDLPDPHQALPAVSVPAPSSPPAPGPARPEPTTEGTSPMTSQQFLHQNTQLAQPQTAQTHPPGAFDYDDGFGTPPPPAQPPAQPMGGGMALPYGGGGGGNGPMADPLEYVLPEFDSYNPLDVLRTLRNAWSRYKNFTAGVSSTAQFPFSAIVLLQMHARSKADPTQEAQFLGTGAYIGEGLILTAAHNMAEDSAFEEAYKIDVFVGMNSKNGAGGTLDPAHALAAFSVNQSDWTINPHYTTNGDAHDIAVIRTSVAPPNGKYFKIANFSPRGDTKIAVCGYAGGSRAQKSSGFAWQKFLPTAKSDGKQHLDADRIRSTLAGGEAIAYNLHTLKGTSGSPVFIMPDDDTDEDADEQMQIIGVHRRSRNEGEPNTNFENVGVLMTPRKRDWALSGGTKAIALDYAQEQAYAEPMVEPATWVAIASLVGTATSAGIAGLKSSDGDITWNLQKMEGWLNPGEHPTPTIPDNIPPDTMGETTFIEIKSPEYKGTFQGDMYAHFHLRFRWNNAGVGGIVIDKQPYDTKDNLTGGMLVTMQITPLLQTFKSIDDPNHQVAAVEVKMQYAYQWTASNSDHVTVIYQFYGDGTWDSRVVGGQKTLSDNSLTYTPRQRT</sequence>
<evidence type="ECO:0008006" key="5">
    <source>
        <dbReference type="Google" id="ProtNLM"/>
    </source>
</evidence>
<feature type="compositionally biased region" description="Pro residues" evidence="2">
    <location>
        <begin position="230"/>
        <end position="240"/>
    </location>
</feature>
<dbReference type="PANTHER" id="PTHR15462">
    <property type="entry name" value="SERINE PROTEASE"/>
    <property type="match status" value="1"/>
</dbReference>
<dbReference type="PANTHER" id="PTHR15462:SF8">
    <property type="entry name" value="SERINE PROTEASE"/>
    <property type="match status" value="1"/>
</dbReference>
<dbReference type="EMBL" id="CP034348">
    <property type="protein sequence ID" value="QGX99335.1"/>
    <property type="molecule type" value="Genomic_DNA"/>
</dbReference>
<gene>
    <name evidence="3" type="ORF">EI983_14120</name>
</gene>
<feature type="compositionally biased region" description="Polar residues" evidence="2">
    <location>
        <begin position="194"/>
        <end position="216"/>
    </location>
</feature>
<dbReference type="RefSeq" id="WP_157708017.1">
    <property type="nucleotide sequence ID" value="NZ_CP034348.1"/>
</dbReference>
<dbReference type="InterPro" id="IPR009003">
    <property type="entry name" value="Peptidase_S1_PA"/>
</dbReference>
<dbReference type="Pfam" id="PF13365">
    <property type="entry name" value="Trypsin_2"/>
    <property type="match status" value="1"/>
</dbReference>
<dbReference type="OrthoDB" id="6020299at2"/>
<proteinExistence type="predicted"/>
<dbReference type="KEGG" id="rom:EI983_14120"/>
<dbReference type="AlphaFoldDB" id="A0A6I6IRH6"/>
<dbReference type="SUPFAM" id="SSF50494">
    <property type="entry name" value="Trypsin-like serine proteases"/>
    <property type="match status" value="1"/>
</dbReference>
<keyword evidence="1" id="KW-0732">Signal</keyword>
<evidence type="ECO:0000313" key="4">
    <source>
        <dbReference type="Proteomes" id="UP000428330"/>
    </source>
</evidence>
<dbReference type="Proteomes" id="UP000428330">
    <property type="component" value="Chromosome"/>
</dbReference>
<evidence type="ECO:0000256" key="1">
    <source>
        <dbReference type="ARBA" id="ARBA00022729"/>
    </source>
</evidence>
<evidence type="ECO:0000256" key="2">
    <source>
        <dbReference type="SAM" id="MobiDB-lite"/>
    </source>
</evidence>
<dbReference type="InterPro" id="IPR050966">
    <property type="entry name" value="Glutamyl_endopeptidase"/>
</dbReference>
<feature type="compositionally biased region" description="Pro residues" evidence="2">
    <location>
        <begin position="175"/>
        <end position="186"/>
    </location>
</feature>
<name>A0A6I6IRH6_9RHOB</name>
<feature type="region of interest" description="Disordered" evidence="2">
    <location>
        <begin position="157"/>
        <end position="254"/>
    </location>
</feature>
<keyword evidence="4" id="KW-1185">Reference proteome</keyword>
<feature type="compositionally biased region" description="Gly residues" evidence="2">
    <location>
        <begin position="242"/>
        <end position="254"/>
    </location>
</feature>
<accession>A0A6I6IRH6</accession>
<dbReference type="Gene3D" id="2.40.10.10">
    <property type="entry name" value="Trypsin-like serine proteases"/>
    <property type="match status" value="2"/>
</dbReference>
<reference evidence="4" key="1">
    <citation type="submission" date="2018-12" db="EMBL/GenBank/DDBJ databases">
        <title>Complete genome sequence of Roseovarius sp. MME-070.</title>
        <authorList>
            <person name="Nam Y.-D."/>
            <person name="Kang J."/>
            <person name="Chung W.-H."/>
            <person name="Park Y.S."/>
        </authorList>
    </citation>
    <scope>NUCLEOTIDE SEQUENCE [LARGE SCALE GENOMIC DNA]</scope>
    <source>
        <strain evidence="4">MME-070</strain>
    </source>
</reference>